<dbReference type="EMBL" id="WAJS01000006">
    <property type="protein sequence ID" value="KAB1651050.1"/>
    <property type="molecule type" value="Genomic_DNA"/>
</dbReference>
<evidence type="ECO:0000313" key="2">
    <source>
        <dbReference type="Proteomes" id="UP000479639"/>
    </source>
</evidence>
<dbReference type="Proteomes" id="UP000479639">
    <property type="component" value="Unassembled WGS sequence"/>
</dbReference>
<comment type="caution">
    <text evidence="1">The sequence shown here is derived from an EMBL/GenBank/DDBJ whole genome shotgun (WGS) entry which is preliminary data.</text>
</comment>
<protein>
    <submittedName>
        <fullName evidence="1">Nucleotidyl transferase AbiEii/AbiGii toxin family protein</fullName>
    </submittedName>
</protein>
<reference evidence="1 2" key="1">
    <citation type="submission" date="2019-09" db="EMBL/GenBank/DDBJ databases">
        <title>Whole genome shotgun sequencing (WGS) of Ellagibacter isourolithinifaciens DSM 104140(T) and Adlercreutzia muris DSM 29508(T).</title>
        <authorList>
            <person name="Stoll D.A."/>
            <person name="Danylec N."/>
            <person name="Huch M."/>
        </authorList>
    </citation>
    <scope>NUCLEOTIDE SEQUENCE [LARGE SCALE GENOMIC DNA]</scope>
    <source>
        <strain evidence="1 2">DSM 29508</strain>
    </source>
</reference>
<dbReference type="AlphaFoldDB" id="A0A7C8BSG5"/>
<accession>A0A7C8BSG5</accession>
<dbReference type="InterPro" id="IPR014942">
    <property type="entry name" value="AbiEii"/>
</dbReference>
<gene>
    <name evidence="1" type="ORF">F8D48_03005</name>
</gene>
<keyword evidence="1" id="KW-0808">Transferase</keyword>
<keyword evidence="2" id="KW-1185">Reference proteome</keyword>
<proteinExistence type="predicted"/>
<dbReference type="Pfam" id="PF08843">
    <property type="entry name" value="AbiEii"/>
    <property type="match status" value="1"/>
</dbReference>
<evidence type="ECO:0000313" key="1">
    <source>
        <dbReference type="EMBL" id="KAB1651050.1"/>
    </source>
</evidence>
<organism evidence="1 2">
    <name type="scientific">Adlercreutzia muris</name>
    <dbReference type="NCBI Taxonomy" id="1796610"/>
    <lineage>
        <taxon>Bacteria</taxon>
        <taxon>Bacillati</taxon>
        <taxon>Actinomycetota</taxon>
        <taxon>Coriobacteriia</taxon>
        <taxon>Eggerthellales</taxon>
        <taxon>Eggerthellaceae</taxon>
        <taxon>Adlercreutzia</taxon>
    </lineage>
</organism>
<sequence length="260" mass="29081">MLLRHYAMERLLERLSVSDYRDDFVIKGGMLVASLIGVDERSTRDIDATMRGHDMSLDNVSRILAEVASIDIGDGFTFELGEPQEIMEDSEYGGVRVNVSASIEKTKTTFKIDISTGDAITPDAIEYDYKLLFEDRSIPLRSYNTETALAEKLETILSLALQTTRMRDFYDIYALTESGRDIDFALLRDALDATMAVRESTVPLDRSDEMIDLLAQSEMMEGHWSRYQAANAFAESVSWQDALASLRALASAVKDAKTAD</sequence>
<dbReference type="GO" id="GO:0016740">
    <property type="term" value="F:transferase activity"/>
    <property type="evidence" value="ECO:0007669"/>
    <property type="project" value="UniProtKB-KW"/>
</dbReference>
<name>A0A7C8BSG5_9ACTN</name>